<organism evidence="1 2">
    <name type="scientific">Araneus ventricosus</name>
    <name type="common">Orbweaver spider</name>
    <name type="synonym">Epeira ventricosa</name>
    <dbReference type="NCBI Taxonomy" id="182803"/>
    <lineage>
        <taxon>Eukaryota</taxon>
        <taxon>Metazoa</taxon>
        <taxon>Ecdysozoa</taxon>
        <taxon>Arthropoda</taxon>
        <taxon>Chelicerata</taxon>
        <taxon>Arachnida</taxon>
        <taxon>Araneae</taxon>
        <taxon>Araneomorphae</taxon>
        <taxon>Entelegynae</taxon>
        <taxon>Araneoidea</taxon>
        <taxon>Araneidae</taxon>
        <taxon>Araneus</taxon>
    </lineage>
</organism>
<accession>A0A4Y2U482</accession>
<reference evidence="1 2" key="1">
    <citation type="journal article" date="2019" name="Sci. Rep.">
        <title>Orb-weaving spider Araneus ventricosus genome elucidates the spidroin gene catalogue.</title>
        <authorList>
            <person name="Kono N."/>
            <person name="Nakamura H."/>
            <person name="Ohtoshi R."/>
            <person name="Moran D.A.P."/>
            <person name="Shinohara A."/>
            <person name="Yoshida Y."/>
            <person name="Fujiwara M."/>
            <person name="Mori M."/>
            <person name="Tomita M."/>
            <person name="Arakawa K."/>
        </authorList>
    </citation>
    <scope>NUCLEOTIDE SEQUENCE [LARGE SCALE GENOMIC DNA]</scope>
</reference>
<evidence type="ECO:0000313" key="2">
    <source>
        <dbReference type="Proteomes" id="UP000499080"/>
    </source>
</evidence>
<dbReference type="Proteomes" id="UP000499080">
    <property type="component" value="Unassembled WGS sequence"/>
</dbReference>
<keyword evidence="2" id="KW-1185">Reference proteome</keyword>
<dbReference type="AlphaFoldDB" id="A0A4Y2U482"/>
<proteinExistence type="predicted"/>
<gene>
    <name evidence="1" type="ORF">AVEN_91549_1</name>
</gene>
<dbReference type="EMBL" id="BGPR01033401">
    <property type="protein sequence ID" value="GBO07303.1"/>
    <property type="molecule type" value="Genomic_DNA"/>
</dbReference>
<name>A0A4Y2U482_ARAVE</name>
<evidence type="ECO:0000313" key="1">
    <source>
        <dbReference type="EMBL" id="GBO07303.1"/>
    </source>
</evidence>
<sequence>MAEGLNSPCDFSHAYKGTKCSGPLDQGIEPEGLNSQLTSHAYKSKIVQSSIR</sequence>
<comment type="caution">
    <text evidence="1">The sequence shown here is derived from an EMBL/GenBank/DDBJ whole genome shotgun (WGS) entry which is preliminary data.</text>
</comment>
<feature type="non-terminal residue" evidence="1">
    <location>
        <position position="52"/>
    </location>
</feature>
<protein>
    <submittedName>
        <fullName evidence="1">Uncharacterized protein</fullName>
    </submittedName>
</protein>